<sequence length="59" mass="7040">MEKLINATNAFRINQYKYQTQIIKIQGKIQFINGWNNGKKFKSQQMERNQMLMDAICID</sequence>
<dbReference type="AlphaFoldDB" id="A0A8R1U2Y1"/>
<protein>
    <submittedName>
        <fullName evidence="1">Uncharacterized protein</fullName>
    </submittedName>
</protein>
<evidence type="ECO:0000313" key="2">
    <source>
        <dbReference type="Proteomes" id="UP000024404"/>
    </source>
</evidence>
<dbReference type="EMBL" id="CMVM020000250">
    <property type="status" value="NOT_ANNOTATED_CDS"/>
    <property type="molecule type" value="Genomic_DNA"/>
</dbReference>
<proteinExistence type="predicted"/>
<accession>A0A8R1U2Y1</accession>
<dbReference type="Proteomes" id="UP000024404">
    <property type="component" value="Unassembled WGS sequence"/>
</dbReference>
<evidence type="ECO:0000313" key="1">
    <source>
        <dbReference type="EnsemblMetazoa" id="OVOC8994.1"/>
    </source>
</evidence>
<reference evidence="1" key="2">
    <citation type="submission" date="2022-06" db="UniProtKB">
        <authorList>
            <consortium name="EnsemblMetazoa"/>
        </authorList>
    </citation>
    <scope>IDENTIFICATION</scope>
</reference>
<reference evidence="2" key="1">
    <citation type="submission" date="2013-10" db="EMBL/GenBank/DDBJ databases">
        <title>Genome sequencing of Onchocerca volvulus.</title>
        <authorList>
            <person name="Cotton J."/>
            <person name="Tsai J."/>
            <person name="Stanley E."/>
            <person name="Tracey A."/>
            <person name="Holroyd N."/>
            <person name="Lustigman S."/>
            <person name="Berriman M."/>
        </authorList>
    </citation>
    <scope>NUCLEOTIDE SEQUENCE</scope>
</reference>
<keyword evidence="2" id="KW-1185">Reference proteome</keyword>
<organism evidence="1 2">
    <name type="scientific">Onchocerca volvulus</name>
    <dbReference type="NCBI Taxonomy" id="6282"/>
    <lineage>
        <taxon>Eukaryota</taxon>
        <taxon>Metazoa</taxon>
        <taxon>Ecdysozoa</taxon>
        <taxon>Nematoda</taxon>
        <taxon>Chromadorea</taxon>
        <taxon>Rhabditida</taxon>
        <taxon>Spirurina</taxon>
        <taxon>Spiruromorpha</taxon>
        <taxon>Filarioidea</taxon>
        <taxon>Onchocercidae</taxon>
        <taxon>Onchocerca</taxon>
    </lineage>
</organism>
<dbReference type="EnsemblMetazoa" id="OVOC8994.1">
    <property type="protein sequence ID" value="OVOC8994.1"/>
    <property type="gene ID" value="WBGene00245803"/>
</dbReference>
<name>A0A8R1U2Y1_ONCVO</name>